<dbReference type="Pfam" id="PF07504">
    <property type="entry name" value="FTP"/>
    <property type="match status" value="1"/>
</dbReference>
<feature type="active site" description="Proton donor" evidence="8">
    <location>
        <position position="471"/>
    </location>
</feature>
<evidence type="ECO:0000313" key="15">
    <source>
        <dbReference type="Proteomes" id="UP000622552"/>
    </source>
</evidence>
<protein>
    <submittedName>
        <fullName evidence="14">Zn-dependent metalloprotease</fullName>
    </submittedName>
</protein>
<evidence type="ECO:0000256" key="5">
    <source>
        <dbReference type="ARBA" id="ARBA00022801"/>
    </source>
</evidence>
<dbReference type="InterPro" id="IPR023612">
    <property type="entry name" value="Peptidase_M4"/>
</dbReference>
<evidence type="ECO:0000256" key="9">
    <source>
        <dbReference type="SAM" id="MobiDB-lite"/>
    </source>
</evidence>
<feature type="signal peptide" evidence="10">
    <location>
        <begin position="1"/>
        <end position="32"/>
    </location>
</feature>
<dbReference type="InterPro" id="IPR027268">
    <property type="entry name" value="Peptidase_M4/M1_CTD_sf"/>
</dbReference>
<evidence type="ECO:0000256" key="4">
    <source>
        <dbReference type="ARBA" id="ARBA00022729"/>
    </source>
</evidence>
<dbReference type="Proteomes" id="UP000622552">
    <property type="component" value="Unassembled WGS sequence"/>
</dbReference>
<dbReference type="Pfam" id="PF02868">
    <property type="entry name" value="Peptidase_M4_C"/>
    <property type="match status" value="1"/>
</dbReference>
<evidence type="ECO:0000256" key="6">
    <source>
        <dbReference type="ARBA" id="ARBA00022833"/>
    </source>
</evidence>
<evidence type="ECO:0000259" key="11">
    <source>
        <dbReference type="Pfam" id="PF01447"/>
    </source>
</evidence>
<dbReference type="PANTHER" id="PTHR33794">
    <property type="entry name" value="BACILLOLYSIN"/>
    <property type="match status" value="1"/>
</dbReference>
<evidence type="ECO:0000313" key="14">
    <source>
        <dbReference type="EMBL" id="MBG6139453.1"/>
    </source>
</evidence>
<evidence type="ECO:0000259" key="13">
    <source>
        <dbReference type="Pfam" id="PF07504"/>
    </source>
</evidence>
<dbReference type="AlphaFoldDB" id="A0A8J7GWN1"/>
<organism evidence="14 15">
    <name type="scientific">Longispora fulva</name>
    <dbReference type="NCBI Taxonomy" id="619741"/>
    <lineage>
        <taxon>Bacteria</taxon>
        <taxon>Bacillati</taxon>
        <taxon>Actinomycetota</taxon>
        <taxon>Actinomycetes</taxon>
        <taxon>Micromonosporales</taxon>
        <taxon>Micromonosporaceae</taxon>
        <taxon>Longispora</taxon>
    </lineage>
</organism>
<dbReference type="GO" id="GO:0004222">
    <property type="term" value="F:metalloendopeptidase activity"/>
    <property type="evidence" value="ECO:0007669"/>
    <property type="project" value="InterPro"/>
</dbReference>
<dbReference type="SUPFAM" id="SSF55486">
    <property type="entry name" value="Metalloproteases ('zincins'), catalytic domain"/>
    <property type="match status" value="1"/>
</dbReference>
<evidence type="ECO:0000256" key="8">
    <source>
        <dbReference type="PIRSR" id="PIRSR623612-1"/>
    </source>
</evidence>
<accession>A0A8J7GWN1</accession>
<keyword evidence="3" id="KW-0479">Metal-binding</keyword>
<comment type="caution">
    <text evidence="14">The sequence shown here is derived from an EMBL/GenBank/DDBJ whole genome shotgun (WGS) entry which is preliminary data.</text>
</comment>
<dbReference type="Gene3D" id="3.10.450.490">
    <property type="match status" value="1"/>
</dbReference>
<dbReference type="EMBL" id="JADOUF010000001">
    <property type="protein sequence ID" value="MBG6139453.1"/>
    <property type="molecule type" value="Genomic_DNA"/>
</dbReference>
<keyword evidence="4 10" id="KW-0732">Signal</keyword>
<dbReference type="InterPro" id="IPR001570">
    <property type="entry name" value="Peptidase_M4_C_domain"/>
</dbReference>
<dbReference type="PROSITE" id="PS51318">
    <property type="entry name" value="TAT"/>
    <property type="match status" value="1"/>
</dbReference>
<name>A0A8J7GWN1_9ACTN</name>
<keyword evidence="6" id="KW-0862">Zinc</keyword>
<dbReference type="InterPro" id="IPR011096">
    <property type="entry name" value="FTP_domain"/>
</dbReference>
<gene>
    <name evidence="14" type="ORF">IW245_005647</name>
</gene>
<dbReference type="Gene3D" id="3.10.170.10">
    <property type="match status" value="1"/>
</dbReference>
<reference evidence="14" key="1">
    <citation type="submission" date="2020-11" db="EMBL/GenBank/DDBJ databases">
        <title>Sequencing the genomes of 1000 actinobacteria strains.</title>
        <authorList>
            <person name="Klenk H.-P."/>
        </authorList>
    </citation>
    <scope>NUCLEOTIDE SEQUENCE</scope>
    <source>
        <strain evidence="14">DSM 45356</strain>
    </source>
</reference>
<dbReference type="InterPro" id="IPR013856">
    <property type="entry name" value="Peptidase_M4_domain"/>
</dbReference>
<keyword evidence="7 14" id="KW-0482">Metalloprotease</keyword>
<evidence type="ECO:0000259" key="12">
    <source>
        <dbReference type="Pfam" id="PF02868"/>
    </source>
</evidence>
<dbReference type="GO" id="GO:0006508">
    <property type="term" value="P:proteolysis"/>
    <property type="evidence" value="ECO:0007669"/>
    <property type="project" value="UniProtKB-KW"/>
</dbReference>
<feature type="region of interest" description="Disordered" evidence="9">
    <location>
        <begin position="254"/>
        <end position="278"/>
    </location>
</feature>
<proteinExistence type="inferred from homology"/>
<evidence type="ECO:0000256" key="2">
    <source>
        <dbReference type="ARBA" id="ARBA00022670"/>
    </source>
</evidence>
<evidence type="ECO:0000256" key="1">
    <source>
        <dbReference type="ARBA" id="ARBA00009388"/>
    </source>
</evidence>
<feature type="domain" description="FTP" evidence="13">
    <location>
        <begin position="74"/>
        <end position="117"/>
    </location>
</feature>
<dbReference type="InterPro" id="IPR050728">
    <property type="entry name" value="Zinc_Metalloprotease_M4"/>
</dbReference>
<evidence type="ECO:0000256" key="3">
    <source>
        <dbReference type="ARBA" id="ARBA00022723"/>
    </source>
</evidence>
<keyword evidence="2" id="KW-0645">Protease</keyword>
<evidence type="ECO:0000256" key="7">
    <source>
        <dbReference type="ARBA" id="ARBA00023049"/>
    </source>
</evidence>
<dbReference type="GO" id="GO:0046872">
    <property type="term" value="F:metal ion binding"/>
    <property type="evidence" value="ECO:0007669"/>
    <property type="project" value="UniProtKB-KW"/>
</dbReference>
<keyword evidence="5" id="KW-0378">Hydrolase</keyword>
<dbReference type="Gene3D" id="2.60.120.260">
    <property type="entry name" value="Galactose-binding domain-like"/>
    <property type="match status" value="1"/>
</dbReference>
<feature type="active site" evidence="8">
    <location>
        <position position="376"/>
    </location>
</feature>
<dbReference type="InterPro" id="IPR006311">
    <property type="entry name" value="TAT_signal"/>
</dbReference>
<dbReference type="RefSeq" id="WP_197006108.1">
    <property type="nucleotide sequence ID" value="NZ_BONS01000012.1"/>
</dbReference>
<sequence length="748" mass="76645">MTHVGTWSRRAVLVSTAVVTGGVLATAGFATAGPLEAATPAPVAASANPDVAVREALTALTGTGSHKPVAAEGDSYTAKDVNVDADGSRHVRFERTFKGLPVLGGSVVVNSAGNGQFSETKGQAISVDTTPKIDAARASQIVAAKWTGLSLGAAPVLAVDALDGAPALVWEVKADGTSADGTPSRGKVRISATTGAVLGASSSVRTLAAPGARSTAGAAQAAAAGPAAGNGKGLLVGNVAISVNQKADGTYELLDPSRGGQETRDANNKGADGVPVPKAQTTAFSSANGTFGDNTNNNRASAAVDAHYGVGQTWDYYKNVHGRNGINNQGTGALSVVHHGNAYQNAFWDDDCYCMSYGDGALNQHPLTELDVAGHEMSHGVTFATANLDYGRPDLGIFKESGGINEATSDIFGTLVEFNANNPGDNPDYFIGEQINYFGDNRPLRYLDDPARDGRSFSCWNAQMGTTQDPHLTSGIGNHLFFVAAVGTGARVVNGVNYNSPACNNAPQVNGLGNDKFGKIWYRALTQHMASNETYPMARISTLKATNELYGGAECTTMKAAWTAVGVGVQANEPACAGNPQPTATPSATPTVKPTTGTCAAGQPVTNGGFETATAPWAGTTGVIQAGTAAQPAHGGTRMAWLGGNGSAVTESLSQSITIPAGCKASLKFYLHIDTAESGATAYDKFTVLAGTTSLGSFSNANAAAGYVLRSYDLSAYAGQTVTLKFTETEDYSLKTSFVLDDVSVALS</sequence>
<dbReference type="PRINTS" id="PR00730">
    <property type="entry name" value="THERMOLYSIN"/>
</dbReference>
<evidence type="ECO:0000256" key="10">
    <source>
        <dbReference type="SAM" id="SignalP"/>
    </source>
</evidence>
<keyword evidence="15" id="KW-1185">Reference proteome</keyword>
<dbReference type="Gene3D" id="1.10.390.10">
    <property type="entry name" value="Neutral Protease Domain 2"/>
    <property type="match status" value="1"/>
</dbReference>
<comment type="similarity">
    <text evidence="1">Belongs to the peptidase M4 family.</text>
</comment>
<dbReference type="CDD" id="cd09597">
    <property type="entry name" value="M4_TLP"/>
    <property type="match status" value="1"/>
</dbReference>
<feature type="domain" description="Peptidase M4 C-terminal" evidence="12">
    <location>
        <begin position="395"/>
        <end position="567"/>
    </location>
</feature>
<feature type="domain" description="Peptidase M4" evidence="11">
    <location>
        <begin position="229"/>
        <end position="382"/>
    </location>
</feature>
<dbReference type="Pfam" id="PF20773">
    <property type="entry name" value="InhA-like_MAM"/>
    <property type="match status" value="1"/>
</dbReference>
<dbReference type="PANTHER" id="PTHR33794:SF1">
    <property type="entry name" value="BACILLOLYSIN"/>
    <property type="match status" value="1"/>
</dbReference>
<feature type="chain" id="PRO_5039731428" evidence="10">
    <location>
        <begin position="33"/>
        <end position="748"/>
    </location>
</feature>
<dbReference type="Pfam" id="PF01447">
    <property type="entry name" value="Peptidase_M4"/>
    <property type="match status" value="1"/>
</dbReference>